<dbReference type="Proteomes" id="UP000183508">
    <property type="component" value="Unassembled WGS sequence"/>
</dbReference>
<dbReference type="EMBL" id="FPBV01000011">
    <property type="protein sequence ID" value="SFU87682.1"/>
    <property type="molecule type" value="Genomic_DNA"/>
</dbReference>
<evidence type="ECO:0000313" key="2">
    <source>
        <dbReference type="EMBL" id="SFU87682.1"/>
    </source>
</evidence>
<keyword evidence="3" id="KW-1185">Reference proteome</keyword>
<organism evidence="2 3">
    <name type="scientific">Alicyclobacillus macrosporangiidus</name>
    <dbReference type="NCBI Taxonomy" id="392015"/>
    <lineage>
        <taxon>Bacteria</taxon>
        <taxon>Bacillati</taxon>
        <taxon>Bacillota</taxon>
        <taxon>Bacilli</taxon>
        <taxon>Bacillales</taxon>
        <taxon>Alicyclobacillaceae</taxon>
        <taxon>Alicyclobacillus</taxon>
    </lineage>
</organism>
<name>A0A1I7JR87_9BACL</name>
<dbReference type="PANTHER" id="PTHR37298:SF1">
    <property type="entry name" value="UPF0111 PROTEIN YKAA"/>
    <property type="match status" value="1"/>
</dbReference>
<dbReference type="RefSeq" id="WP_074952820.1">
    <property type="nucleotide sequence ID" value="NZ_FPBV01000011.1"/>
</dbReference>
<evidence type="ECO:0000313" key="3">
    <source>
        <dbReference type="Proteomes" id="UP000183508"/>
    </source>
</evidence>
<gene>
    <name evidence="2" type="ORF">SAMN05421543_11171</name>
</gene>
<dbReference type="InterPro" id="IPR018445">
    <property type="entry name" value="Put_Phosphate_transp_reg"/>
</dbReference>
<evidence type="ECO:0000256" key="1">
    <source>
        <dbReference type="ARBA" id="ARBA00008591"/>
    </source>
</evidence>
<dbReference type="InterPro" id="IPR052912">
    <property type="entry name" value="UPF0111_domain"/>
</dbReference>
<dbReference type="Gene3D" id="1.20.58.220">
    <property type="entry name" value="Phosphate transport system protein phou homolog 2, domain 2"/>
    <property type="match status" value="1"/>
</dbReference>
<dbReference type="AlphaFoldDB" id="A0A1I7JR87"/>
<reference evidence="3" key="1">
    <citation type="submission" date="2016-10" db="EMBL/GenBank/DDBJ databases">
        <authorList>
            <person name="Varghese N."/>
        </authorList>
    </citation>
    <scope>NUCLEOTIDE SEQUENCE [LARGE SCALE GENOMIC DNA]</scope>
    <source>
        <strain evidence="3">DSM 17980</strain>
    </source>
</reference>
<dbReference type="OrthoDB" id="9797568at2"/>
<comment type="similarity">
    <text evidence="1">Belongs to the UPF0111 family.</text>
</comment>
<dbReference type="STRING" id="392015.SAMN05421543_11171"/>
<proteinExistence type="inferred from homology"/>
<sequence>MKRLKEILLPRENRFVQYLIQQAEVTVQGVRVLHRFVTERPQGEDRDEQIVRMSDLEKQGDDIRRLIIQELLDTFVTPIDREDIYNLSRSVDDILDYADSTIKELVLYHVDPTPEMVDMVAALYDGVVALRQAIQYMVDEPRRAVQHIVAAKKAENRIEDLYRRANADLFDLTDMHHIFKVREVYRHLSNSADRADEAADVIGSIVIKGNV</sequence>
<dbReference type="PANTHER" id="PTHR37298">
    <property type="entry name" value="UPF0111 PROTEIN YKAA"/>
    <property type="match status" value="1"/>
</dbReference>
<dbReference type="InterPro" id="IPR038078">
    <property type="entry name" value="PhoU-like_sf"/>
</dbReference>
<accession>A0A1I7JR87</accession>
<protein>
    <recommendedName>
        <fullName evidence="4">TIGR00153 family protein</fullName>
    </recommendedName>
</protein>
<dbReference type="eggNOG" id="COG1392">
    <property type="taxonomic scope" value="Bacteria"/>
</dbReference>
<dbReference type="Pfam" id="PF01865">
    <property type="entry name" value="PhoU_div"/>
    <property type="match status" value="1"/>
</dbReference>
<evidence type="ECO:0008006" key="4">
    <source>
        <dbReference type="Google" id="ProtNLM"/>
    </source>
</evidence>